<dbReference type="PANTHER" id="PTHR10736">
    <property type="entry name" value="BESTROPHIN"/>
    <property type="match status" value="1"/>
</dbReference>
<evidence type="ECO:0000313" key="9">
    <source>
        <dbReference type="EnsemblMetazoa" id="HelroP192276"/>
    </source>
</evidence>
<feature type="transmembrane region" description="Helical" evidence="6">
    <location>
        <begin position="74"/>
        <end position="90"/>
    </location>
</feature>
<dbReference type="EMBL" id="KB096785">
    <property type="protein sequence ID" value="ESO01265.1"/>
    <property type="molecule type" value="Genomic_DNA"/>
</dbReference>
<feature type="transmembrane region" description="Helical" evidence="6">
    <location>
        <begin position="36"/>
        <end position="54"/>
    </location>
</feature>
<feature type="compositionally biased region" description="Polar residues" evidence="7">
    <location>
        <begin position="478"/>
        <end position="490"/>
    </location>
</feature>
<dbReference type="STRING" id="6412.T1FTS4"/>
<dbReference type="OMA" id="CNSRIET"/>
<gene>
    <name evidence="9" type="primary">20212221</name>
    <name evidence="8" type="ORF">HELRODRAFT_192276</name>
</gene>
<keyword evidence="6" id="KW-0813">Transport</keyword>
<keyword evidence="3 6" id="KW-1133">Transmembrane helix</keyword>
<reference evidence="9" key="3">
    <citation type="submission" date="2015-06" db="UniProtKB">
        <authorList>
            <consortium name="EnsemblMetazoa"/>
        </authorList>
    </citation>
    <scope>IDENTIFICATION</scope>
</reference>
<comment type="subcellular location">
    <subcellularLocation>
        <location evidence="6">Cell membrane</location>
        <topology evidence="6">Multi-pass membrane protein</topology>
    </subcellularLocation>
    <subcellularLocation>
        <location evidence="1">Membrane</location>
    </subcellularLocation>
</comment>
<name>T1FTS4_HELRO</name>
<evidence type="ECO:0000256" key="4">
    <source>
        <dbReference type="ARBA" id="ARBA00023136"/>
    </source>
</evidence>
<evidence type="ECO:0000256" key="2">
    <source>
        <dbReference type="ARBA" id="ARBA00022692"/>
    </source>
</evidence>
<evidence type="ECO:0000256" key="5">
    <source>
        <dbReference type="ARBA" id="ARBA00034769"/>
    </source>
</evidence>
<evidence type="ECO:0000256" key="7">
    <source>
        <dbReference type="SAM" id="MobiDB-lite"/>
    </source>
</evidence>
<dbReference type="GeneID" id="20212221"/>
<feature type="compositionally biased region" description="Polar residues" evidence="7">
    <location>
        <begin position="369"/>
        <end position="385"/>
    </location>
</feature>
<dbReference type="AlphaFoldDB" id="T1FTS4"/>
<feature type="transmembrane region" description="Helical" evidence="6">
    <location>
        <begin position="221"/>
        <end position="238"/>
    </location>
</feature>
<keyword evidence="4 6" id="KW-0472">Membrane</keyword>
<comment type="function">
    <text evidence="6">Forms chloride channels.</text>
</comment>
<dbReference type="PANTHER" id="PTHR10736:SF65">
    <property type="entry name" value="BESTROPHIN 1, ISOFORM C-RELATED"/>
    <property type="match status" value="1"/>
</dbReference>
<feature type="transmembrane region" description="Helical" evidence="6">
    <location>
        <begin position="189"/>
        <end position="209"/>
    </location>
</feature>
<dbReference type="Pfam" id="PF01062">
    <property type="entry name" value="Bestrophin"/>
    <property type="match status" value="1"/>
</dbReference>
<keyword evidence="2 6" id="KW-0812">Transmembrane</keyword>
<protein>
    <recommendedName>
        <fullName evidence="6">Bestrophin homolog</fullName>
    </recommendedName>
</protein>
<comment type="similarity">
    <text evidence="5 6">Belongs to the anion channel-forming bestrophin (TC 1.A.46) family. Calcium-sensitive chloride channel subfamily.</text>
</comment>
<sequence length="556" mass="62722">MTVPYSSQVATSSFSCFLKLLFRWKGSIYKLLWKEFAVFASLFYSLSFLYRFILSGESKTFFEKMAIYCNEFSNLIPLAFVLGFYVSIVVNRFWEQYRTIPYPTRMAMFVSALLTGFMLPNEQEILEKMSTTSNKYFVPLVWSASLVLRARKEGRIKDDFSVKTLIDEINDYRGKCGTLFGFDHVTVPIVYTQVVTIAVYMFFMSCLMGRQFLENGRVGDMYFPFFTFLQFFFYMGWLKVAESLVNPFGEDDDDFDINGMIDKNLPMSYLIVDEMHNDHPELIKDQYWDSFNITLPYTEASQKFQKEEHVGSAANIDIPQSKAQFIPPSSSMSTLHEDQVISAFSSRQSSINEHKSPKNKRKKVLRNASKLSNFFRSSSRQTSRLDPTKEDEEANLDIPLNPMNEKTNANNDNTINDDRPAAGDDVVKSAPSDDLMFQMSDDEGPPSPKTDSTDTTTAAATKKRFKITKPLSIKDPSRTNQKSDLTTPTKSPDDKPAASSLNSTSGSVSAAGGHSKLAPPHGVLEAVLEASESPEAFVGSVISQLKEIRMGTSVNK</sequence>
<dbReference type="KEGG" id="hro:HELRODRAFT_192276"/>
<dbReference type="InterPro" id="IPR000615">
    <property type="entry name" value="Bestrophin"/>
</dbReference>
<evidence type="ECO:0000256" key="1">
    <source>
        <dbReference type="ARBA" id="ARBA00004370"/>
    </source>
</evidence>
<accession>T1FTS4</accession>
<dbReference type="EnsemblMetazoa" id="HelroT192276">
    <property type="protein sequence ID" value="HelroP192276"/>
    <property type="gene ID" value="HelroG192276"/>
</dbReference>
<feature type="compositionally biased region" description="Low complexity" evidence="7">
    <location>
        <begin position="449"/>
        <end position="460"/>
    </location>
</feature>
<keyword evidence="6" id="KW-0406">Ion transport</keyword>
<reference evidence="8 10" key="2">
    <citation type="journal article" date="2013" name="Nature">
        <title>Insights into bilaterian evolution from three spiralian genomes.</title>
        <authorList>
            <person name="Simakov O."/>
            <person name="Marletaz F."/>
            <person name="Cho S.J."/>
            <person name="Edsinger-Gonzales E."/>
            <person name="Havlak P."/>
            <person name="Hellsten U."/>
            <person name="Kuo D.H."/>
            <person name="Larsson T."/>
            <person name="Lv J."/>
            <person name="Arendt D."/>
            <person name="Savage R."/>
            <person name="Osoegawa K."/>
            <person name="de Jong P."/>
            <person name="Grimwood J."/>
            <person name="Chapman J.A."/>
            <person name="Shapiro H."/>
            <person name="Aerts A."/>
            <person name="Otillar R.P."/>
            <person name="Terry A.Y."/>
            <person name="Boore J.L."/>
            <person name="Grigoriev I.V."/>
            <person name="Lindberg D.R."/>
            <person name="Seaver E.C."/>
            <person name="Weisblat D.A."/>
            <person name="Putnam N.H."/>
            <person name="Rokhsar D.S."/>
        </authorList>
    </citation>
    <scope>NUCLEOTIDE SEQUENCE</scope>
</reference>
<evidence type="ECO:0000313" key="8">
    <source>
        <dbReference type="EMBL" id="ESO01265.1"/>
    </source>
</evidence>
<feature type="region of interest" description="Disordered" evidence="7">
    <location>
        <begin position="343"/>
        <end position="519"/>
    </location>
</feature>
<dbReference type="InParanoid" id="T1FTS4"/>
<feature type="compositionally biased region" description="Basic and acidic residues" evidence="7">
    <location>
        <begin position="416"/>
        <end position="427"/>
    </location>
</feature>
<evidence type="ECO:0000256" key="3">
    <source>
        <dbReference type="ARBA" id="ARBA00022989"/>
    </source>
</evidence>
<feature type="compositionally biased region" description="Polar residues" evidence="7">
    <location>
        <begin position="499"/>
        <end position="508"/>
    </location>
</feature>
<keyword evidence="6" id="KW-0407">Ion channel</keyword>
<organism evidence="9 10">
    <name type="scientific">Helobdella robusta</name>
    <name type="common">Californian leech</name>
    <dbReference type="NCBI Taxonomy" id="6412"/>
    <lineage>
        <taxon>Eukaryota</taxon>
        <taxon>Metazoa</taxon>
        <taxon>Spiralia</taxon>
        <taxon>Lophotrochozoa</taxon>
        <taxon>Annelida</taxon>
        <taxon>Clitellata</taxon>
        <taxon>Hirudinea</taxon>
        <taxon>Rhynchobdellida</taxon>
        <taxon>Glossiphoniidae</taxon>
        <taxon>Helobdella</taxon>
    </lineage>
</organism>
<dbReference type="GO" id="GO:1902476">
    <property type="term" value="P:chloride transmembrane transport"/>
    <property type="evidence" value="ECO:0000318"/>
    <property type="project" value="GO_Central"/>
</dbReference>
<dbReference type="FunCoup" id="T1FTS4">
    <property type="interactions" value="116"/>
</dbReference>
<dbReference type="EMBL" id="AMQM01005043">
    <property type="status" value="NOT_ANNOTATED_CDS"/>
    <property type="molecule type" value="Genomic_DNA"/>
</dbReference>
<keyword evidence="10" id="KW-1185">Reference proteome</keyword>
<keyword evidence="6" id="KW-0868">Chloride</keyword>
<dbReference type="RefSeq" id="XP_009020501.1">
    <property type="nucleotide sequence ID" value="XM_009022253.1"/>
</dbReference>
<keyword evidence="6" id="KW-0869">Chloride channel</keyword>
<dbReference type="GO" id="GO:0005254">
    <property type="term" value="F:chloride channel activity"/>
    <property type="evidence" value="ECO:0000318"/>
    <property type="project" value="GO_Central"/>
</dbReference>
<dbReference type="Proteomes" id="UP000015101">
    <property type="component" value="Unassembled WGS sequence"/>
</dbReference>
<dbReference type="InterPro" id="IPR021134">
    <property type="entry name" value="Bestrophin-like"/>
</dbReference>
<dbReference type="CTD" id="20212221"/>
<evidence type="ECO:0000256" key="6">
    <source>
        <dbReference type="RuleBase" id="RU363126"/>
    </source>
</evidence>
<keyword evidence="6" id="KW-1003">Cell membrane</keyword>
<dbReference type="GO" id="GO:0005886">
    <property type="term" value="C:plasma membrane"/>
    <property type="evidence" value="ECO:0000318"/>
    <property type="project" value="GO_Central"/>
</dbReference>
<dbReference type="GO" id="GO:0034707">
    <property type="term" value="C:chloride channel complex"/>
    <property type="evidence" value="ECO:0007669"/>
    <property type="project" value="UniProtKB-KW"/>
</dbReference>
<dbReference type="eggNOG" id="KOG3547">
    <property type="taxonomic scope" value="Eukaryota"/>
</dbReference>
<feature type="compositionally biased region" description="Low complexity" evidence="7">
    <location>
        <begin position="404"/>
        <end position="414"/>
    </location>
</feature>
<evidence type="ECO:0000313" key="10">
    <source>
        <dbReference type="Proteomes" id="UP000015101"/>
    </source>
</evidence>
<reference evidence="10" key="1">
    <citation type="submission" date="2012-12" db="EMBL/GenBank/DDBJ databases">
        <authorList>
            <person name="Hellsten U."/>
            <person name="Grimwood J."/>
            <person name="Chapman J.A."/>
            <person name="Shapiro H."/>
            <person name="Aerts A."/>
            <person name="Otillar R.P."/>
            <person name="Terry A.Y."/>
            <person name="Boore J.L."/>
            <person name="Simakov O."/>
            <person name="Marletaz F."/>
            <person name="Cho S.-J."/>
            <person name="Edsinger-Gonzales E."/>
            <person name="Havlak P."/>
            <person name="Kuo D.-H."/>
            <person name="Larsson T."/>
            <person name="Lv J."/>
            <person name="Arendt D."/>
            <person name="Savage R."/>
            <person name="Osoegawa K."/>
            <person name="de Jong P."/>
            <person name="Lindberg D.R."/>
            <person name="Seaver E.C."/>
            <person name="Weisblat D.A."/>
            <person name="Putnam N.H."/>
            <person name="Grigoriev I.V."/>
            <person name="Rokhsar D.S."/>
        </authorList>
    </citation>
    <scope>NUCLEOTIDE SEQUENCE</scope>
</reference>
<proteinExistence type="inferred from homology"/>
<dbReference type="HOGENOM" id="CLU_018069_6_0_1"/>
<dbReference type="OrthoDB" id="201595at2759"/>